<dbReference type="Proteomes" id="UP000294752">
    <property type="component" value="Unassembled WGS sequence"/>
</dbReference>
<evidence type="ECO:0000313" key="3">
    <source>
        <dbReference type="Proteomes" id="UP000294752"/>
    </source>
</evidence>
<dbReference type="EMBL" id="SNZV01000006">
    <property type="protein sequence ID" value="TDS12410.1"/>
    <property type="molecule type" value="Genomic_DNA"/>
</dbReference>
<dbReference type="OrthoDB" id="706927at2"/>
<dbReference type="RefSeq" id="WP_133641029.1">
    <property type="nucleotide sequence ID" value="NZ_SNZV01000006.1"/>
</dbReference>
<comment type="caution">
    <text evidence="2">The sequence shown here is derived from an EMBL/GenBank/DDBJ whole genome shotgun (WGS) entry which is preliminary data.</text>
</comment>
<proteinExistence type="predicted"/>
<protein>
    <submittedName>
        <fullName evidence="2">Uncharacterized protein DUF4397</fullName>
    </submittedName>
</protein>
<dbReference type="AlphaFoldDB" id="A0A4R7CW23"/>
<organism evidence="2 3">
    <name type="scientific">Sphingobacterium paludis</name>
    <dbReference type="NCBI Taxonomy" id="1476465"/>
    <lineage>
        <taxon>Bacteria</taxon>
        <taxon>Pseudomonadati</taxon>
        <taxon>Bacteroidota</taxon>
        <taxon>Sphingobacteriia</taxon>
        <taxon>Sphingobacteriales</taxon>
        <taxon>Sphingobacteriaceae</taxon>
        <taxon>Sphingobacterium</taxon>
    </lineage>
</organism>
<dbReference type="Pfam" id="PF14344">
    <property type="entry name" value="DUF4397"/>
    <property type="match status" value="1"/>
</dbReference>
<reference evidence="2 3" key="1">
    <citation type="submission" date="2019-03" db="EMBL/GenBank/DDBJ databases">
        <title>Genomic Encyclopedia of Type Strains, Phase III (KMG-III): the genomes of soil and plant-associated and newly described type strains.</title>
        <authorList>
            <person name="Whitman W."/>
        </authorList>
    </citation>
    <scope>NUCLEOTIDE SEQUENCE [LARGE SCALE GENOMIC DNA]</scope>
    <source>
        <strain evidence="2 3">CGMCC 1.12801</strain>
    </source>
</reference>
<sequence>MKKLSLQSFIYLFFGLFIFSSCLKDNDGYYDGPLQPAAYMTFINAYPENDFLSFDLHAQNSPFPLQYKSYHRPQFGVFTGERKLTIKAPTGSAALIDTVFTVRDSSAYSTFIYGTASNPRFALTQDRTIQNLGDNTGIRFFNLANIDGNVNLVVGNADTAAFANRPMETGATAVQHQVFQPTASGSINLQVTDASGNVLARRDNYELRKGYYYSVFLTGNASGGNYPLYLGVVYH</sequence>
<evidence type="ECO:0000259" key="1">
    <source>
        <dbReference type="Pfam" id="PF14344"/>
    </source>
</evidence>
<dbReference type="InterPro" id="IPR025510">
    <property type="entry name" value="DUF4397"/>
</dbReference>
<accession>A0A4R7CW23</accession>
<evidence type="ECO:0000313" key="2">
    <source>
        <dbReference type="EMBL" id="TDS12410.1"/>
    </source>
</evidence>
<gene>
    <name evidence="2" type="ORF">B0I21_106268</name>
</gene>
<name>A0A4R7CW23_9SPHI</name>
<keyword evidence="3" id="KW-1185">Reference proteome</keyword>
<feature type="domain" description="DUF4397" evidence="1">
    <location>
        <begin position="39"/>
        <end position="152"/>
    </location>
</feature>
<dbReference type="PROSITE" id="PS51257">
    <property type="entry name" value="PROKAR_LIPOPROTEIN"/>
    <property type="match status" value="1"/>
</dbReference>